<dbReference type="Proteomes" id="UP000292373">
    <property type="component" value="Unassembled WGS sequence"/>
</dbReference>
<feature type="domain" description="Dihydroorotate dehydrogenase catalytic" evidence="7">
    <location>
        <begin position="98"/>
        <end position="291"/>
    </location>
</feature>
<keyword evidence="6" id="KW-0560">Oxidoreductase</keyword>
<comment type="pathway">
    <text evidence="2">Pyrimidine metabolism; UMP biosynthesis via de novo pathway.</text>
</comment>
<keyword evidence="4" id="KW-0288">FMN</keyword>
<organism evidence="8 9">
    <name type="scientific">Propioniciclava sinopodophylli</name>
    <dbReference type="NCBI Taxonomy" id="1837344"/>
    <lineage>
        <taxon>Bacteria</taxon>
        <taxon>Bacillati</taxon>
        <taxon>Actinomycetota</taxon>
        <taxon>Actinomycetes</taxon>
        <taxon>Propionibacteriales</taxon>
        <taxon>Propionibacteriaceae</taxon>
        <taxon>Propioniciclava</taxon>
    </lineage>
</organism>
<dbReference type="Gene3D" id="3.20.20.70">
    <property type="entry name" value="Aldolase class I"/>
    <property type="match status" value="1"/>
</dbReference>
<comment type="caution">
    <text evidence="8">The sequence shown here is derived from an EMBL/GenBank/DDBJ whole genome shotgun (WGS) entry which is preliminary data.</text>
</comment>
<dbReference type="RefSeq" id="WP_131167904.1">
    <property type="nucleotide sequence ID" value="NZ_SDMQ01000006.1"/>
</dbReference>
<sequence length="336" mass="35668">MDLTTHYLGLELEHPVVASAGPLSQTVAGVQGLVDGGASAVVLYSLFEEQLRAEVARDEQLIDAQSNAFAEALDYFPTTPITTRSAAYSYLSLLERSAKSVDVPVIASLNGADLGGWVEFSRELADAGASAIELNIYLVPGDVKTSGDVVVERHLEIVSAVSDAVSVPVSVKLSPYFSSVGDVALQLVDAGASGLVLFNRFLNPDIDIETLTTDAGFELSTPQEGRLPRMWIASLRNHTTASLAGTSGVESSDDVVKYLLAGADVVMTTAALIRHGRSYSRELVGGLQSWMVRKGFASLDQVRGMLAVPTMWDGEAVRRGGYVSAIQDAKARYGAL</sequence>
<dbReference type="UniPathway" id="UPA00070"/>
<evidence type="ECO:0000313" key="9">
    <source>
        <dbReference type="Proteomes" id="UP000292373"/>
    </source>
</evidence>
<gene>
    <name evidence="8" type="ORF">ET989_07390</name>
</gene>
<dbReference type="InterPro" id="IPR050074">
    <property type="entry name" value="DHO_dehydrogenase"/>
</dbReference>
<dbReference type="AlphaFoldDB" id="A0A4Q9KDP9"/>
<comment type="cofactor">
    <cofactor evidence="1">
        <name>FMN</name>
        <dbReference type="ChEBI" id="CHEBI:58210"/>
    </cofactor>
</comment>
<dbReference type="GO" id="GO:0044205">
    <property type="term" value="P:'de novo' UMP biosynthetic process"/>
    <property type="evidence" value="ECO:0007669"/>
    <property type="project" value="UniProtKB-UniPathway"/>
</dbReference>
<name>A0A4Q9KDP9_9ACTN</name>
<reference evidence="8 9" key="1">
    <citation type="submission" date="2019-01" db="EMBL/GenBank/DDBJ databases">
        <title>Lactibacter flavus gen. nov., sp. nov., a novel bacterium of the family Propionibacteriaceae isolated from raw milk and dairy products.</title>
        <authorList>
            <person name="Huptas C."/>
            <person name="Wenning M."/>
            <person name="Breitenwieser F."/>
            <person name="Doll E."/>
            <person name="Von Neubeck M."/>
            <person name="Busse H.-J."/>
            <person name="Scherer S."/>
        </authorList>
    </citation>
    <scope>NUCLEOTIDE SEQUENCE [LARGE SCALE GENOMIC DNA]</scope>
    <source>
        <strain evidence="8 9">KCTC 33808</strain>
    </source>
</reference>
<evidence type="ECO:0000259" key="7">
    <source>
        <dbReference type="Pfam" id="PF01180"/>
    </source>
</evidence>
<dbReference type="PANTHER" id="PTHR48109">
    <property type="entry name" value="DIHYDROOROTATE DEHYDROGENASE (QUINONE), MITOCHONDRIAL-RELATED"/>
    <property type="match status" value="1"/>
</dbReference>
<dbReference type="InterPro" id="IPR012135">
    <property type="entry name" value="Dihydroorotate_DH_1_2"/>
</dbReference>
<dbReference type="Pfam" id="PF01180">
    <property type="entry name" value="DHO_dh"/>
    <property type="match status" value="1"/>
</dbReference>
<dbReference type="SUPFAM" id="SSF51395">
    <property type="entry name" value="FMN-linked oxidoreductases"/>
    <property type="match status" value="1"/>
</dbReference>
<evidence type="ECO:0000256" key="3">
    <source>
        <dbReference type="ARBA" id="ARBA00022630"/>
    </source>
</evidence>
<dbReference type="GO" id="GO:0005737">
    <property type="term" value="C:cytoplasm"/>
    <property type="evidence" value="ECO:0007669"/>
    <property type="project" value="InterPro"/>
</dbReference>
<dbReference type="NCBIfam" id="NF005741">
    <property type="entry name" value="PRK07565.1"/>
    <property type="match status" value="1"/>
</dbReference>
<keyword evidence="9" id="KW-1185">Reference proteome</keyword>
<evidence type="ECO:0000256" key="4">
    <source>
        <dbReference type="ARBA" id="ARBA00022643"/>
    </source>
</evidence>
<evidence type="ECO:0000256" key="2">
    <source>
        <dbReference type="ARBA" id="ARBA00004725"/>
    </source>
</evidence>
<evidence type="ECO:0000313" key="8">
    <source>
        <dbReference type="EMBL" id="TBT84991.1"/>
    </source>
</evidence>
<dbReference type="InterPro" id="IPR013785">
    <property type="entry name" value="Aldolase_TIM"/>
</dbReference>
<evidence type="ECO:0000256" key="6">
    <source>
        <dbReference type="ARBA" id="ARBA00023002"/>
    </source>
</evidence>
<dbReference type="GO" id="GO:0006207">
    <property type="term" value="P:'de novo' pyrimidine nucleobase biosynthetic process"/>
    <property type="evidence" value="ECO:0007669"/>
    <property type="project" value="TreeGrafter"/>
</dbReference>
<proteinExistence type="predicted"/>
<dbReference type="PANTHER" id="PTHR48109:SF3">
    <property type="entry name" value="SLL0744 PROTEIN"/>
    <property type="match status" value="1"/>
</dbReference>
<dbReference type="InterPro" id="IPR005720">
    <property type="entry name" value="Dihydroorotate_DH_cat"/>
</dbReference>
<dbReference type="PIRSF" id="PIRSF000164">
    <property type="entry name" value="DHO_oxidase"/>
    <property type="match status" value="1"/>
</dbReference>
<dbReference type="EMBL" id="SDMQ01000006">
    <property type="protein sequence ID" value="TBT84991.1"/>
    <property type="molecule type" value="Genomic_DNA"/>
</dbReference>
<accession>A0A4Q9KDP9</accession>
<evidence type="ECO:0000256" key="1">
    <source>
        <dbReference type="ARBA" id="ARBA00001917"/>
    </source>
</evidence>
<dbReference type="GO" id="GO:0004152">
    <property type="term" value="F:dihydroorotate dehydrogenase activity"/>
    <property type="evidence" value="ECO:0007669"/>
    <property type="project" value="InterPro"/>
</dbReference>
<keyword evidence="5" id="KW-0665">Pyrimidine biosynthesis</keyword>
<protein>
    <submittedName>
        <fullName evidence="8">Dihydroorotate dehydrogenase-like protein</fullName>
    </submittedName>
</protein>
<keyword evidence="3" id="KW-0285">Flavoprotein</keyword>
<evidence type="ECO:0000256" key="5">
    <source>
        <dbReference type="ARBA" id="ARBA00022975"/>
    </source>
</evidence>
<dbReference type="OrthoDB" id="9794954at2"/>